<evidence type="ECO:0000259" key="2">
    <source>
        <dbReference type="Pfam" id="PF00135"/>
    </source>
</evidence>
<name>A0ABM1AZA2_MICOH</name>
<dbReference type="GeneID" id="102002000"/>
<feature type="domain" description="Carboxylesterase type B" evidence="2">
    <location>
        <begin position="2"/>
        <end position="104"/>
    </location>
</feature>
<evidence type="ECO:0000313" key="3">
    <source>
        <dbReference type="Proteomes" id="UP000694915"/>
    </source>
</evidence>
<sequence>TVASLSGCETTNSETLVHCLRGKSEAEILVINKVFKIIPAVVDGVFLPKDPRELLASVDFHPVPSIIGVTNDEYGWIIPMIMGSAKAIKEITKGNLEALMKNTTVQM</sequence>
<reference evidence="4" key="1">
    <citation type="submission" date="2025-08" db="UniProtKB">
        <authorList>
            <consortium name="RefSeq"/>
        </authorList>
    </citation>
    <scope>IDENTIFICATION</scope>
</reference>
<accession>A0ABM1AZA2</accession>
<feature type="non-terminal residue" evidence="4">
    <location>
        <position position="1"/>
    </location>
</feature>
<protein>
    <submittedName>
        <fullName evidence="4">Acylcarnitine hydrolase-like</fullName>
    </submittedName>
</protein>
<evidence type="ECO:0000256" key="1">
    <source>
        <dbReference type="ARBA" id="ARBA00005964"/>
    </source>
</evidence>
<dbReference type="SUPFAM" id="SSF53474">
    <property type="entry name" value="alpha/beta-Hydrolases"/>
    <property type="match status" value="1"/>
</dbReference>
<dbReference type="InterPro" id="IPR029058">
    <property type="entry name" value="AB_hydrolase_fold"/>
</dbReference>
<dbReference type="RefSeq" id="XP_013211100.1">
    <property type="nucleotide sequence ID" value="XM_013355646.1"/>
</dbReference>
<dbReference type="Gene3D" id="3.40.50.1820">
    <property type="entry name" value="alpha/beta hydrolase"/>
    <property type="match status" value="1"/>
</dbReference>
<evidence type="ECO:0000313" key="4">
    <source>
        <dbReference type="RefSeq" id="XP_013211100.1"/>
    </source>
</evidence>
<gene>
    <name evidence="4" type="primary">LOC102002000</name>
</gene>
<dbReference type="InterPro" id="IPR050309">
    <property type="entry name" value="Type-B_Carboxylest/Lipase"/>
</dbReference>
<feature type="non-terminal residue" evidence="4">
    <location>
        <position position="107"/>
    </location>
</feature>
<dbReference type="Proteomes" id="UP000694915">
    <property type="component" value="Unplaced"/>
</dbReference>
<dbReference type="PANTHER" id="PTHR11559">
    <property type="entry name" value="CARBOXYLESTERASE"/>
    <property type="match status" value="1"/>
</dbReference>
<dbReference type="InterPro" id="IPR002018">
    <property type="entry name" value="CarbesteraseB"/>
</dbReference>
<organism evidence="3 4">
    <name type="scientific">Microtus ochrogaster</name>
    <name type="common">Prairie vole</name>
    <dbReference type="NCBI Taxonomy" id="79684"/>
    <lineage>
        <taxon>Eukaryota</taxon>
        <taxon>Metazoa</taxon>
        <taxon>Chordata</taxon>
        <taxon>Craniata</taxon>
        <taxon>Vertebrata</taxon>
        <taxon>Euteleostomi</taxon>
        <taxon>Mammalia</taxon>
        <taxon>Eutheria</taxon>
        <taxon>Euarchontoglires</taxon>
        <taxon>Glires</taxon>
        <taxon>Rodentia</taxon>
        <taxon>Myomorpha</taxon>
        <taxon>Muroidea</taxon>
        <taxon>Cricetidae</taxon>
        <taxon>Arvicolinae</taxon>
        <taxon>Microtus</taxon>
    </lineage>
</organism>
<proteinExistence type="inferred from homology"/>
<dbReference type="Pfam" id="PF00135">
    <property type="entry name" value="COesterase"/>
    <property type="match status" value="1"/>
</dbReference>
<comment type="similarity">
    <text evidence="1">Belongs to the type-B carboxylesterase/lipase family.</text>
</comment>
<keyword evidence="3" id="KW-1185">Reference proteome</keyword>